<evidence type="ECO:0008006" key="4">
    <source>
        <dbReference type="Google" id="ProtNLM"/>
    </source>
</evidence>
<sequence length="238" mass="27170">MKISNIQKTLTAITLSILAVSCEANKAENPQQKPVNNINIFNNPDNITYGDLIIQQSSDHIMIPVNLPDQEQDTNIDLNLSRSYERENKTYNMIFYNQKSGESHLLLDKKAIIKAYKLLEIKPKDQPATKFWSYQIIDQDTNNDNKLNNQDGIIGYTSDLSGKNLQQVTPNNTQLINWEIIPSENAILIKIIKDSNQDKKFTGTDSTNFVRVNLEKPEIGKEIINSQLEEKIKSYVVK</sequence>
<organism evidence="2 3">
    <name type="scientific">Okeanomitos corallinicola TIOX110</name>
    <dbReference type="NCBI Taxonomy" id="3133117"/>
    <lineage>
        <taxon>Bacteria</taxon>
        <taxon>Bacillati</taxon>
        <taxon>Cyanobacteriota</taxon>
        <taxon>Cyanophyceae</taxon>
        <taxon>Nostocales</taxon>
        <taxon>Aphanizomenonaceae</taxon>
        <taxon>Okeanomitos</taxon>
    </lineage>
</organism>
<proteinExistence type="predicted"/>
<evidence type="ECO:0000313" key="3">
    <source>
        <dbReference type="Proteomes" id="UP001483337"/>
    </source>
</evidence>
<keyword evidence="1" id="KW-0732">Signal</keyword>
<keyword evidence="3" id="KW-1185">Reference proteome</keyword>
<name>A0ABZ2UV00_9CYAN</name>
<dbReference type="Proteomes" id="UP001483337">
    <property type="component" value="Chromosome"/>
</dbReference>
<feature type="signal peptide" evidence="1">
    <location>
        <begin position="1"/>
        <end position="26"/>
    </location>
</feature>
<gene>
    <name evidence="2" type="ORF">WJM97_04430</name>
</gene>
<evidence type="ECO:0000313" key="2">
    <source>
        <dbReference type="EMBL" id="WZB88932.1"/>
    </source>
</evidence>
<reference evidence="2 3" key="1">
    <citation type="submission" date="2024-04" db="EMBL/GenBank/DDBJ databases">
        <title>Okeanomitos corallinicola gen. &amp; sp. nov. (Nostocales, Cyanobacteria), a new toxic marine heterocyst-forming cyanobacterium from a coral reef.</title>
        <authorList>
            <person name="Li H."/>
            <person name="Li R."/>
            <person name="Kang J."/>
            <person name="Hii K.S."/>
            <person name="Mohamed H.F."/>
            <person name="Xu X."/>
            <person name="Luo Z."/>
        </authorList>
    </citation>
    <scope>NUCLEOTIDE SEQUENCE [LARGE SCALE GENOMIC DNA]</scope>
    <source>
        <strain evidence="2 3">TIOX110</strain>
    </source>
</reference>
<evidence type="ECO:0000256" key="1">
    <source>
        <dbReference type="SAM" id="SignalP"/>
    </source>
</evidence>
<dbReference type="EMBL" id="CP150886">
    <property type="protein sequence ID" value="WZB88932.1"/>
    <property type="molecule type" value="Genomic_DNA"/>
</dbReference>
<dbReference type="PROSITE" id="PS51257">
    <property type="entry name" value="PROKAR_LIPOPROTEIN"/>
    <property type="match status" value="1"/>
</dbReference>
<feature type="chain" id="PRO_5046528324" description="Lipoprotein" evidence="1">
    <location>
        <begin position="27"/>
        <end position="238"/>
    </location>
</feature>
<dbReference type="RefSeq" id="WP_353931837.1">
    <property type="nucleotide sequence ID" value="NZ_CP150886.1"/>
</dbReference>
<protein>
    <recommendedName>
        <fullName evidence="4">Lipoprotein</fullName>
    </recommendedName>
</protein>
<accession>A0ABZ2UV00</accession>